<dbReference type="OrthoDB" id="9797543at2"/>
<dbReference type="Proteomes" id="UP000315995">
    <property type="component" value="Chromosome"/>
</dbReference>
<dbReference type="InterPro" id="IPR001387">
    <property type="entry name" value="Cro/C1-type_HTH"/>
</dbReference>
<sequence length="198" mass="21607">MSREVAKKSPGAILKEARQSLGLSLGDVAAMTRIPRTMLTHLEGDRYDEYSADVFVRGHLRSYSRELKLDPEAVIQAFERYTGRYSQPAPEGPQGREAARKSISKAKKQVAGFGSHMSSFTRKVRAAHVVAIALVLVFLFFVLNLVTGGQSATAKDPAQFPTATESEWEVEQAAEETRWALEQPASASEEGEAGATAH</sequence>
<dbReference type="RefSeq" id="WP_141196462.1">
    <property type="nucleotide sequence ID" value="NZ_CP041186.1"/>
</dbReference>
<evidence type="ECO:0000256" key="2">
    <source>
        <dbReference type="SAM" id="Phobius"/>
    </source>
</evidence>
<feature type="transmembrane region" description="Helical" evidence="2">
    <location>
        <begin position="126"/>
        <end position="146"/>
    </location>
</feature>
<keyword evidence="2" id="KW-0812">Transmembrane</keyword>
<dbReference type="GO" id="GO:0003677">
    <property type="term" value="F:DNA binding"/>
    <property type="evidence" value="ECO:0007669"/>
    <property type="project" value="InterPro"/>
</dbReference>
<organism evidence="4 5">
    <name type="scientific">Persicimonas caeni</name>
    <dbReference type="NCBI Taxonomy" id="2292766"/>
    <lineage>
        <taxon>Bacteria</taxon>
        <taxon>Deltaproteobacteria</taxon>
        <taxon>Bradymonadales</taxon>
        <taxon>Bradymonadaceae</taxon>
        <taxon>Persicimonas</taxon>
    </lineage>
</organism>
<name>A0A4Y6PNS0_PERCE</name>
<evidence type="ECO:0000313" key="5">
    <source>
        <dbReference type="Proteomes" id="UP000315995"/>
    </source>
</evidence>
<dbReference type="InterPro" id="IPR010982">
    <property type="entry name" value="Lambda_DNA-bd_dom_sf"/>
</dbReference>
<keyword evidence="5" id="KW-1185">Reference proteome</keyword>
<evidence type="ECO:0000256" key="1">
    <source>
        <dbReference type="SAM" id="MobiDB-lite"/>
    </source>
</evidence>
<keyword evidence="2" id="KW-1133">Transmembrane helix</keyword>
<dbReference type="InterPro" id="IPR050400">
    <property type="entry name" value="Bact_Cytoskel_RodZ"/>
</dbReference>
<dbReference type="EMBL" id="CP041186">
    <property type="protein sequence ID" value="QDG49966.1"/>
    <property type="molecule type" value="Genomic_DNA"/>
</dbReference>
<dbReference type="SUPFAM" id="SSF47413">
    <property type="entry name" value="lambda repressor-like DNA-binding domains"/>
    <property type="match status" value="1"/>
</dbReference>
<dbReference type="CDD" id="cd00093">
    <property type="entry name" value="HTH_XRE"/>
    <property type="match status" value="1"/>
</dbReference>
<dbReference type="AlphaFoldDB" id="A0A4Y6PNS0"/>
<reference evidence="4 5" key="1">
    <citation type="submission" date="2019-06" db="EMBL/GenBank/DDBJ databases">
        <title>Persicimonas caeni gen. nov., sp. nov., a predatory bacterium isolated from solar saltern.</title>
        <authorList>
            <person name="Wang S."/>
        </authorList>
    </citation>
    <scope>NUCLEOTIDE SEQUENCE [LARGE SCALE GENOMIC DNA]</scope>
    <source>
        <strain evidence="4 5">YN101</strain>
    </source>
</reference>
<gene>
    <name evidence="4" type="ORF">FIV42_04190</name>
</gene>
<dbReference type="Pfam" id="PF13413">
    <property type="entry name" value="HTH_25"/>
    <property type="match status" value="1"/>
</dbReference>
<dbReference type="PROSITE" id="PS50943">
    <property type="entry name" value="HTH_CROC1"/>
    <property type="match status" value="1"/>
</dbReference>
<protein>
    <submittedName>
        <fullName evidence="4">Helix-turn-helix domain-containing protein</fullName>
    </submittedName>
</protein>
<dbReference type="PANTHER" id="PTHR34475:SF1">
    <property type="entry name" value="CYTOSKELETON PROTEIN RODZ"/>
    <property type="match status" value="1"/>
</dbReference>
<dbReference type="Gene3D" id="1.10.260.40">
    <property type="entry name" value="lambda repressor-like DNA-binding domains"/>
    <property type="match status" value="1"/>
</dbReference>
<accession>A0A4Y6PNS0</accession>
<keyword evidence="2" id="KW-0472">Membrane</keyword>
<feature type="domain" description="HTH cro/C1-type" evidence="3">
    <location>
        <begin position="14"/>
        <end position="57"/>
    </location>
</feature>
<accession>A0A5B8Y1A3</accession>
<evidence type="ECO:0000313" key="4">
    <source>
        <dbReference type="EMBL" id="QDG49966.1"/>
    </source>
</evidence>
<feature type="compositionally biased region" description="Low complexity" evidence="1">
    <location>
        <begin position="185"/>
        <end position="198"/>
    </location>
</feature>
<feature type="region of interest" description="Disordered" evidence="1">
    <location>
        <begin position="168"/>
        <end position="198"/>
    </location>
</feature>
<evidence type="ECO:0000259" key="3">
    <source>
        <dbReference type="PROSITE" id="PS50943"/>
    </source>
</evidence>
<dbReference type="PANTHER" id="PTHR34475">
    <property type="match status" value="1"/>
</dbReference>
<proteinExistence type="predicted"/>